<dbReference type="EMBL" id="JAYMYQ010000011">
    <property type="protein sequence ID" value="KAK7305704.1"/>
    <property type="molecule type" value="Genomic_DNA"/>
</dbReference>
<dbReference type="Proteomes" id="UP001367508">
    <property type="component" value="Unassembled WGS sequence"/>
</dbReference>
<organism evidence="2 3">
    <name type="scientific">Canavalia gladiata</name>
    <name type="common">Sword bean</name>
    <name type="synonym">Dolichos gladiatus</name>
    <dbReference type="NCBI Taxonomy" id="3824"/>
    <lineage>
        <taxon>Eukaryota</taxon>
        <taxon>Viridiplantae</taxon>
        <taxon>Streptophyta</taxon>
        <taxon>Embryophyta</taxon>
        <taxon>Tracheophyta</taxon>
        <taxon>Spermatophyta</taxon>
        <taxon>Magnoliopsida</taxon>
        <taxon>eudicotyledons</taxon>
        <taxon>Gunneridae</taxon>
        <taxon>Pentapetalae</taxon>
        <taxon>rosids</taxon>
        <taxon>fabids</taxon>
        <taxon>Fabales</taxon>
        <taxon>Fabaceae</taxon>
        <taxon>Papilionoideae</taxon>
        <taxon>50 kb inversion clade</taxon>
        <taxon>NPAAA clade</taxon>
        <taxon>indigoferoid/millettioid clade</taxon>
        <taxon>Phaseoleae</taxon>
        <taxon>Canavalia</taxon>
    </lineage>
</organism>
<sequence>MVSGVCTSCTLSWASFLALRIPLLWLVLLLIFSTLVSLRSSPFGPLTHPNSREPTFEIPFCYERSEGNRIGIVPIPLRWWI</sequence>
<keyword evidence="3" id="KW-1185">Reference proteome</keyword>
<feature type="transmembrane region" description="Helical" evidence="1">
    <location>
        <begin position="17"/>
        <end position="38"/>
    </location>
</feature>
<keyword evidence="1" id="KW-0812">Transmembrane</keyword>
<reference evidence="2 3" key="1">
    <citation type="submission" date="2024-01" db="EMBL/GenBank/DDBJ databases">
        <title>The genomes of 5 underutilized Papilionoideae crops provide insights into root nodulation and disease resistanc.</title>
        <authorList>
            <person name="Jiang F."/>
        </authorList>
    </citation>
    <scope>NUCLEOTIDE SEQUENCE [LARGE SCALE GENOMIC DNA]</scope>
    <source>
        <strain evidence="2">LVBAO_FW01</strain>
        <tissue evidence="2">Leaves</tissue>
    </source>
</reference>
<protein>
    <submittedName>
        <fullName evidence="2">Uncharacterized protein</fullName>
    </submittedName>
</protein>
<accession>A0AAN9PPK8</accession>
<keyword evidence="1" id="KW-0472">Membrane</keyword>
<keyword evidence="1" id="KW-1133">Transmembrane helix</keyword>
<gene>
    <name evidence="2" type="ORF">VNO77_43614</name>
</gene>
<evidence type="ECO:0000313" key="3">
    <source>
        <dbReference type="Proteomes" id="UP001367508"/>
    </source>
</evidence>
<evidence type="ECO:0000256" key="1">
    <source>
        <dbReference type="SAM" id="Phobius"/>
    </source>
</evidence>
<name>A0AAN9PPK8_CANGL</name>
<comment type="caution">
    <text evidence="2">The sequence shown here is derived from an EMBL/GenBank/DDBJ whole genome shotgun (WGS) entry which is preliminary data.</text>
</comment>
<dbReference type="AlphaFoldDB" id="A0AAN9PPK8"/>
<proteinExistence type="predicted"/>
<evidence type="ECO:0000313" key="2">
    <source>
        <dbReference type="EMBL" id="KAK7305704.1"/>
    </source>
</evidence>